<dbReference type="GO" id="GO:0005763">
    <property type="term" value="C:mitochondrial small ribosomal subunit"/>
    <property type="evidence" value="ECO:0007669"/>
    <property type="project" value="EnsemblFungi"/>
</dbReference>
<keyword evidence="5" id="KW-0496">Mitochondrion</keyword>
<dbReference type="VEuPathDB" id="FungiDB:GWK60_I05049"/>
<accession>A0A0W0CZY6</accession>
<comment type="subcellular location">
    <subcellularLocation>
        <location evidence="1">Mitochondrion</location>
    </subcellularLocation>
</comment>
<keyword evidence="6" id="KW-0687">Ribonucleoprotein</keyword>
<organism evidence="9 10">
    <name type="scientific">Candida glabrata</name>
    <name type="common">Yeast</name>
    <name type="synonym">Torulopsis glabrata</name>
    <dbReference type="NCBI Taxonomy" id="5478"/>
    <lineage>
        <taxon>Eukaryota</taxon>
        <taxon>Fungi</taxon>
        <taxon>Dikarya</taxon>
        <taxon>Ascomycota</taxon>
        <taxon>Saccharomycotina</taxon>
        <taxon>Saccharomycetes</taxon>
        <taxon>Saccharomycetales</taxon>
        <taxon>Saccharomycetaceae</taxon>
        <taxon>Nakaseomyces</taxon>
    </lineage>
</organism>
<evidence type="ECO:0000313" key="9">
    <source>
        <dbReference type="EMBL" id="KTB05120.1"/>
    </source>
</evidence>
<sequence>MGAAVRAAAPARGKSQGFAKKTGTSSGFTRKKISPGSLYKNWTDTVHTARLNSNAVNLNLPIMKSQDISENLNKVTYFADTTYKTLHHLGSFRKDQRNELFPKPISLVRESTTKKLIDELKNGTSKKLIITGEPGVGKSVLLSQVHAYGLESNMLLINISYPESFLNGRNDFMFDESLKLYTQPMYTKELIRKILKANKPEVLEKIPLTKNYKFTGANSKDSGHTATIQLKEGQHTLSNLLSVKANPQNVGIQFQAVMEELLAQEKVPVLFTIDNFSRFLTKAYTDYRNVKNQQIYSLQFQLGKTIMDIISGDSRFKNKRSAFVAAISGVDRTNKTLPVGLGKLEEDPYVTRYHYEKKFADLLKRGRVEEFEVPKWSKEEIRTLINFYRDSGIISGKELDSKTPEQYTDEKYFVSGNGNPRELLKSIALSYR</sequence>
<evidence type="ECO:0000256" key="6">
    <source>
        <dbReference type="ARBA" id="ARBA00023274"/>
    </source>
</evidence>
<dbReference type="VEuPathDB" id="FungiDB:B1J91_I09548g"/>
<protein>
    <recommendedName>
        <fullName evidence="7">Small ribosomal subunit protein mS29</fullName>
    </recommendedName>
</protein>
<keyword evidence="4 9" id="KW-0689">Ribosomal protein</keyword>
<dbReference type="PANTHER" id="PTHR12810">
    <property type="entry name" value="MITOCHONDRIAL 28S RIBOSOMAL PROTEIN S29"/>
    <property type="match status" value="1"/>
</dbReference>
<dbReference type="PIRSF" id="PIRSF036996">
    <property type="entry name" value="RSM23"/>
    <property type="match status" value="1"/>
</dbReference>
<gene>
    <name evidence="9" type="ORF">AO440_002745</name>
</gene>
<evidence type="ECO:0000313" key="10">
    <source>
        <dbReference type="Proteomes" id="UP000054886"/>
    </source>
</evidence>
<evidence type="ECO:0000256" key="8">
    <source>
        <dbReference type="SAM" id="MobiDB-lite"/>
    </source>
</evidence>
<reference evidence="9 10" key="1">
    <citation type="submission" date="2015-10" db="EMBL/GenBank/DDBJ databases">
        <title>Draft genomes sequences of Candida glabrata isolates 1A, 1B, 2A, 2B, 3A and 3B.</title>
        <authorList>
            <person name="Haavelsrud O.E."/>
            <person name="Gaustad P."/>
        </authorList>
    </citation>
    <scope>NUCLEOTIDE SEQUENCE [LARGE SCALE GENOMIC DNA]</scope>
    <source>
        <strain evidence="9">910700640</strain>
    </source>
</reference>
<dbReference type="VEuPathDB" id="FungiDB:GVI51_I09405"/>
<dbReference type="InterPro" id="IPR027417">
    <property type="entry name" value="P-loop_NTPase"/>
</dbReference>
<dbReference type="InterPro" id="IPR017082">
    <property type="entry name" value="Ribosomal_mS29_fun"/>
</dbReference>
<evidence type="ECO:0000256" key="4">
    <source>
        <dbReference type="ARBA" id="ARBA00022980"/>
    </source>
</evidence>
<dbReference type="EMBL" id="LLZZ01000114">
    <property type="protein sequence ID" value="KTB05120.1"/>
    <property type="molecule type" value="Genomic_DNA"/>
</dbReference>
<comment type="similarity">
    <text evidence="2">Belongs to the mitochondrion-specific ribosomal protein mS29 family.</text>
</comment>
<proteinExistence type="inferred from homology"/>
<evidence type="ECO:0000256" key="5">
    <source>
        <dbReference type="ARBA" id="ARBA00023128"/>
    </source>
</evidence>
<keyword evidence="3" id="KW-0809">Transit peptide</keyword>
<dbReference type="InterPro" id="IPR019368">
    <property type="entry name" value="Ribosomal_mS29"/>
</dbReference>
<evidence type="ECO:0000256" key="3">
    <source>
        <dbReference type="ARBA" id="ARBA00022946"/>
    </source>
</evidence>
<dbReference type="VEuPathDB" id="FungiDB:CAGL0I09548g"/>
<dbReference type="AlphaFoldDB" id="A0A0W0CZY6"/>
<dbReference type="OMA" id="GLAHWMT"/>
<dbReference type="Pfam" id="PF10236">
    <property type="entry name" value="DAP3"/>
    <property type="match status" value="1"/>
</dbReference>
<dbReference type="GO" id="GO:0032543">
    <property type="term" value="P:mitochondrial translation"/>
    <property type="evidence" value="ECO:0007669"/>
    <property type="project" value="InterPro"/>
</dbReference>
<feature type="region of interest" description="Disordered" evidence="8">
    <location>
        <begin position="1"/>
        <end position="30"/>
    </location>
</feature>
<dbReference type="PANTHER" id="PTHR12810:SF0">
    <property type="entry name" value="SMALL RIBOSOMAL SUBUNIT PROTEIN MS29"/>
    <property type="match status" value="1"/>
</dbReference>
<evidence type="ECO:0000256" key="1">
    <source>
        <dbReference type="ARBA" id="ARBA00004173"/>
    </source>
</evidence>
<dbReference type="PhylomeDB" id="A0A0W0CZY6"/>
<dbReference type="Proteomes" id="UP000054886">
    <property type="component" value="Unassembled WGS sequence"/>
</dbReference>
<evidence type="ECO:0000256" key="2">
    <source>
        <dbReference type="ARBA" id="ARBA00009863"/>
    </source>
</evidence>
<comment type="caution">
    <text evidence="9">The sequence shown here is derived from an EMBL/GenBank/DDBJ whole genome shotgun (WGS) entry which is preliminary data.</text>
</comment>
<feature type="compositionally biased region" description="Low complexity" evidence="8">
    <location>
        <begin position="1"/>
        <end position="12"/>
    </location>
</feature>
<name>A0A0W0CZY6_CANGB</name>
<dbReference type="SUPFAM" id="SSF52540">
    <property type="entry name" value="P-loop containing nucleoside triphosphate hydrolases"/>
    <property type="match status" value="1"/>
</dbReference>
<dbReference type="Gene3D" id="3.40.50.300">
    <property type="entry name" value="P-loop containing nucleotide triphosphate hydrolases"/>
    <property type="match status" value="1"/>
</dbReference>
<dbReference type="GO" id="GO:0003735">
    <property type="term" value="F:structural constituent of ribosome"/>
    <property type="evidence" value="ECO:0007669"/>
    <property type="project" value="EnsemblFungi"/>
</dbReference>
<evidence type="ECO:0000256" key="7">
    <source>
        <dbReference type="ARBA" id="ARBA00035140"/>
    </source>
</evidence>